<dbReference type="Proteomes" id="UP000527860">
    <property type="component" value="Unassembled WGS sequence"/>
</dbReference>
<dbReference type="InterPro" id="IPR013096">
    <property type="entry name" value="Cupin_2"/>
</dbReference>
<dbReference type="GeneID" id="77846288"/>
<evidence type="ECO:0000313" key="2">
    <source>
        <dbReference type="EMBL" id="KIH69823.1"/>
    </source>
</evidence>
<dbReference type="RefSeq" id="WP_040106889.1">
    <property type="nucleotide sequence ID" value="NZ_JABEVU030000001.1"/>
</dbReference>
<gene>
    <name evidence="3" type="ORF">F7P68_0001850</name>
    <name evidence="2" type="ORF">SN16_12120</name>
</gene>
<dbReference type="InterPro" id="IPR011051">
    <property type="entry name" value="RmlC_Cupin_sf"/>
</dbReference>
<dbReference type="OrthoDB" id="6311549at2"/>
<evidence type="ECO:0000313" key="4">
    <source>
        <dbReference type="Proteomes" id="UP000031546"/>
    </source>
</evidence>
<reference evidence="2 4" key="1">
    <citation type="submission" date="2015-01" db="EMBL/GenBank/DDBJ databases">
        <title>Genome sequences of high lactate-tolerant strain Salinicoccus roseus W12 with industrial interest.</title>
        <authorList>
            <person name="Wang H."/>
            <person name="Yu B."/>
        </authorList>
    </citation>
    <scope>NUCLEOTIDE SEQUENCE [LARGE SCALE GENOMIC DNA]</scope>
    <source>
        <strain evidence="2 4">W12</strain>
    </source>
</reference>
<sequence>MEKKSAVTAQEFNEERFTKVTVFKKDNSTMFVLNFMPGQKLPEHNHPGHELYLHVARGTGRFTVDDETSGVAEGDVIHIGSEEKISFENDGTEPASIYVTMTRLPKQH</sequence>
<dbReference type="InterPro" id="IPR014710">
    <property type="entry name" value="RmlC-like_jellyroll"/>
</dbReference>
<dbReference type="PANTHER" id="PTHR37694">
    <property type="entry name" value="SLR8022 PROTEIN"/>
    <property type="match status" value="1"/>
</dbReference>
<proteinExistence type="predicted"/>
<protein>
    <submittedName>
        <fullName evidence="2 3">Cupin</fullName>
    </submittedName>
</protein>
<dbReference type="Pfam" id="PF07883">
    <property type="entry name" value="Cupin_2"/>
    <property type="match status" value="1"/>
</dbReference>
<reference evidence="3" key="2">
    <citation type="submission" date="2020-04" db="EMBL/GenBank/DDBJ databases">
        <authorList>
            <person name="Tanveer F."/>
            <person name="Xie Y."/>
            <person name="Shinwari Z.K."/>
        </authorList>
    </citation>
    <scope>NUCLEOTIDE SEQUENCE</scope>
    <source>
        <strain evidence="3">MOSEL-ME25</strain>
    </source>
</reference>
<evidence type="ECO:0000313" key="5">
    <source>
        <dbReference type="Proteomes" id="UP000527860"/>
    </source>
</evidence>
<evidence type="ECO:0000259" key="1">
    <source>
        <dbReference type="Pfam" id="PF07883"/>
    </source>
</evidence>
<dbReference type="Gene3D" id="2.60.120.10">
    <property type="entry name" value="Jelly Rolls"/>
    <property type="match status" value="1"/>
</dbReference>
<feature type="domain" description="Cupin type-2" evidence="1">
    <location>
        <begin position="32"/>
        <end position="99"/>
    </location>
</feature>
<organism evidence="2 4">
    <name type="scientific">Salinicoccus roseus</name>
    <dbReference type="NCBI Taxonomy" id="45670"/>
    <lineage>
        <taxon>Bacteria</taxon>
        <taxon>Bacillati</taxon>
        <taxon>Bacillota</taxon>
        <taxon>Bacilli</taxon>
        <taxon>Bacillales</taxon>
        <taxon>Staphylococcaceae</taxon>
        <taxon>Salinicoccus</taxon>
    </lineage>
</organism>
<dbReference type="EMBL" id="JXII01000010">
    <property type="protein sequence ID" value="KIH69823.1"/>
    <property type="molecule type" value="Genomic_DNA"/>
</dbReference>
<name>A0A0C2DIM6_9STAP</name>
<dbReference type="AlphaFoldDB" id="A0A0C2DIM6"/>
<evidence type="ECO:0000313" key="3">
    <source>
        <dbReference type="EMBL" id="MDB0579283.1"/>
    </source>
</evidence>
<dbReference type="Proteomes" id="UP000031546">
    <property type="component" value="Unassembled WGS sequence"/>
</dbReference>
<dbReference type="PANTHER" id="PTHR37694:SF1">
    <property type="entry name" value="SLR8022 PROTEIN"/>
    <property type="match status" value="1"/>
</dbReference>
<dbReference type="SUPFAM" id="SSF51182">
    <property type="entry name" value="RmlC-like cupins"/>
    <property type="match status" value="1"/>
</dbReference>
<reference evidence="3" key="3">
    <citation type="submission" date="2022-12" db="EMBL/GenBank/DDBJ databases">
        <title>Genome analysis and biological profiling of marine Salinicoccus roseus MOSEL-ME25.</title>
        <authorList>
            <person name="Mirza F.T."/>
            <person name="Xie Y."/>
            <person name="Shinwari Z.K."/>
        </authorList>
    </citation>
    <scope>NUCLEOTIDE SEQUENCE</scope>
    <source>
        <strain evidence="3">MOSEL-ME25</strain>
    </source>
</reference>
<comment type="caution">
    <text evidence="2">The sequence shown here is derived from an EMBL/GenBank/DDBJ whole genome shotgun (WGS) entry which is preliminary data.</text>
</comment>
<keyword evidence="5" id="KW-1185">Reference proteome</keyword>
<dbReference type="EMBL" id="JABEVU030000001">
    <property type="protein sequence ID" value="MDB0579283.1"/>
    <property type="molecule type" value="Genomic_DNA"/>
</dbReference>
<dbReference type="STRING" id="45670.SN16_12120"/>
<accession>A0A0C2DIM6</accession>